<evidence type="ECO:0000313" key="2">
    <source>
        <dbReference type="Proteomes" id="UP000554482"/>
    </source>
</evidence>
<proteinExistence type="predicted"/>
<keyword evidence="2" id="KW-1185">Reference proteome</keyword>
<reference evidence="1 2" key="1">
    <citation type="submission" date="2020-06" db="EMBL/GenBank/DDBJ databases">
        <title>Transcriptomic and genomic resources for Thalictrum thalictroides and T. hernandezii: Facilitating candidate gene discovery in an emerging model plant lineage.</title>
        <authorList>
            <person name="Arias T."/>
            <person name="Riano-Pachon D.M."/>
            <person name="Di Stilio V.S."/>
        </authorList>
    </citation>
    <scope>NUCLEOTIDE SEQUENCE [LARGE SCALE GENOMIC DNA]</scope>
    <source>
        <strain evidence="2">cv. WT478/WT964</strain>
        <tissue evidence="1">Leaves</tissue>
    </source>
</reference>
<dbReference type="EMBL" id="JABWDY010025422">
    <property type="protein sequence ID" value="KAF5189486.1"/>
    <property type="molecule type" value="Genomic_DNA"/>
</dbReference>
<sequence>MDIGVMFPVLNAQNGFKTSGNIGDSRFEGIRTRMAKYHDTCGCLFLSVFRSFKKHTNLTLSDKFQVEKWCGLLSALFQHWNTEVVCYRRLTSHLQADRTLVLRREKDLGVNAESSDAART</sequence>
<dbReference type="AlphaFoldDB" id="A0A7J6VWI9"/>
<dbReference type="OrthoDB" id="10266039at2759"/>
<dbReference type="Proteomes" id="UP000554482">
    <property type="component" value="Unassembled WGS sequence"/>
</dbReference>
<name>A0A7J6VWI9_THATH</name>
<protein>
    <submittedName>
        <fullName evidence="1">Uncharacterized protein</fullName>
    </submittedName>
</protein>
<comment type="caution">
    <text evidence="1">The sequence shown here is derived from an EMBL/GenBank/DDBJ whole genome shotgun (WGS) entry which is preliminary data.</text>
</comment>
<evidence type="ECO:0000313" key="1">
    <source>
        <dbReference type="EMBL" id="KAF5189486.1"/>
    </source>
</evidence>
<organism evidence="1 2">
    <name type="scientific">Thalictrum thalictroides</name>
    <name type="common">Rue-anemone</name>
    <name type="synonym">Anemone thalictroides</name>
    <dbReference type="NCBI Taxonomy" id="46969"/>
    <lineage>
        <taxon>Eukaryota</taxon>
        <taxon>Viridiplantae</taxon>
        <taxon>Streptophyta</taxon>
        <taxon>Embryophyta</taxon>
        <taxon>Tracheophyta</taxon>
        <taxon>Spermatophyta</taxon>
        <taxon>Magnoliopsida</taxon>
        <taxon>Ranunculales</taxon>
        <taxon>Ranunculaceae</taxon>
        <taxon>Thalictroideae</taxon>
        <taxon>Thalictrum</taxon>
    </lineage>
</organism>
<gene>
    <name evidence="1" type="ORF">FRX31_020927</name>
</gene>
<accession>A0A7J6VWI9</accession>